<keyword evidence="2 5" id="KW-0812">Transmembrane</keyword>
<feature type="domain" description="Peptidase S54 rhomboid" evidence="6">
    <location>
        <begin position="65"/>
        <end position="194"/>
    </location>
</feature>
<feature type="transmembrane region" description="Helical" evidence="5">
    <location>
        <begin position="31"/>
        <end position="50"/>
    </location>
</feature>
<accession>A0A2D2W2F0</accession>
<dbReference type="InterPro" id="IPR022764">
    <property type="entry name" value="Peptidase_S54_rhomboid_dom"/>
</dbReference>
<proteinExistence type="predicted"/>
<dbReference type="Pfam" id="PF01694">
    <property type="entry name" value="Rhomboid"/>
    <property type="match status" value="1"/>
</dbReference>
<gene>
    <name evidence="7" type="ORF">DLP05_096</name>
</gene>
<dbReference type="InterPro" id="IPR035952">
    <property type="entry name" value="Rhomboid-like_sf"/>
</dbReference>
<keyword evidence="4 5" id="KW-0472">Membrane</keyword>
<evidence type="ECO:0000256" key="1">
    <source>
        <dbReference type="ARBA" id="ARBA00004141"/>
    </source>
</evidence>
<evidence type="ECO:0000256" key="3">
    <source>
        <dbReference type="ARBA" id="ARBA00022989"/>
    </source>
</evidence>
<feature type="transmembrane region" description="Helical" evidence="5">
    <location>
        <begin position="100"/>
        <end position="122"/>
    </location>
</feature>
<evidence type="ECO:0000259" key="6">
    <source>
        <dbReference type="Pfam" id="PF01694"/>
    </source>
</evidence>
<keyword evidence="3 5" id="KW-1133">Transmembrane helix</keyword>
<feature type="transmembrane region" description="Helical" evidence="5">
    <location>
        <begin position="153"/>
        <end position="174"/>
    </location>
</feature>
<feature type="transmembrane region" description="Helical" evidence="5">
    <location>
        <begin position="128"/>
        <end position="146"/>
    </location>
</feature>
<sequence>MIRGRDHGWSHGRTIRANLHRFAIKCTGGSAVKAICVGLLMLAVLEILAPRTLNWMILWPDRRFEPWQPLTYWMVHVGLLHVLTNVGIVWVMARDLEWRYSLLEIGGCFIVACVVGGCLHALVSSTPIAGASAGVFALMVMYIMSFPYKKLGWFTLGKLLIPLFVLQSVMGVVWTGQIPHLVGMVVGLCWMMFCGKAVRSERPTLI</sequence>
<feature type="transmembrane region" description="Helical" evidence="5">
    <location>
        <begin position="70"/>
        <end position="93"/>
    </location>
</feature>
<evidence type="ECO:0000256" key="5">
    <source>
        <dbReference type="SAM" id="Phobius"/>
    </source>
</evidence>
<comment type="subcellular location">
    <subcellularLocation>
        <location evidence="1">Membrane</location>
        <topology evidence="1">Multi-pass membrane protein</topology>
    </subcellularLocation>
</comment>
<feature type="transmembrane region" description="Helical" evidence="5">
    <location>
        <begin position="180"/>
        <end position="198"/>
    </location>
</feature>
<dbReference type="SUPFAM" id="SSF144091">
    <property type="entry name" value="Rhomboid-like"/>
    <property type="match status" value="1"/>
</dbReference>
<keyword evidence="8" id="KW-1185">Reference proteome</keyword>
<dbReference type="Proteomes" id="UP000241675">
    <property type="component" value="Segment"/>
</dbReference>
<name>A0A2D2W2F0_9CAUD</name>
<dbReference type="GO" id="GO:0016020">
    <property type="term" value="C:membrane"/>
    <property type="evidence" value="ECO:0007669"/>
    <property type="project" value="UniProtKB-SubCell"/>
</dbReference>
<dbReference type="PANTHER" id="PTHR43066:SF11">
    <property type="entry name" value="PEPTIDASE S54 RHOMBOID DOMAIN-CONTAINING PROTEIN"/>
    <property type="match status" value="1"/>
</dbReference>
<dbReference type="Gene3D" id="1.20.1540.10">
    <property type="entry name" value="Rhomboid-like"/>
    <property type="match status" value="1"/>
</dbReference>
<evidence type="ECO:0000256" key="4">
    <source>
        <dbReference type="ARBA" id="ARBA00023136"/>
    </source>
</evidence>
<dbReference type="GO" id="GO:0004252">
    <property type="term" value="F:serine-type endopeptidase activity"/>
    <property type="evidence" value="ECO:0007669"/>
    <property type="project" value="InterPro"/>
</dbReference>
<reference evidence="8" key="1">
    <citation type="submission" date="2017-10" db="EMBL/GenBank/DDBJ databases">
        <authorList>
            <person name="Peters D.L."/>
        </authorList>
    </citation>
    <scope>NUCLEOTIDE SEQUENCE [LARGE SCALE GENOMIC DNA]</scope>
</reference>
<reference evidence="7 8" key="2">
    <citation type="submission" date="2017-11" db="EMBL/GenBank/DDBJ databases">
        <title>Lysogenic conversion of Stenotrophomonas maltophilia by temperate phage DLP4.</title>
        <authorList>
            <person name="Dennis J."/>
            <person name="Stothard P."/>
        </authorList>
    </citation>
    <scope>NUCLEOTIDE SEQUENCE [LARGE SCALE GENOMIC DNA]</scope>
</reference>
<dbReference type="EMBL" id="MG189906">
    <property type="protein sequence ID" value="ATS92322.1"/>
    <property type="molecule type" value="Genomic_DNA"/>
</dbReference>
<organism evidence="7 8">
    <name type="scientific">Stenotrophomonas phage vB_SmaS_DLP_5</name>
    <dbReference type="NCBI Taxonomy" id="2044561"/>
    <lineage>
        <taxon>Viruses</taxon>
        <taxon>Duplodnaviria</taxon>
        <taxon>Heunggongvirae</taxon>
        <taxon>Uroviricota</taxon>
        <taxon>Caudoviricetes</taxon>
        <taxon>Delepquintavirus</taxon>
        <taxon>Delepquintavirus DLP5</taxon>
    </lineage>
</organism>
<protein>
    <submittedName>
        <fullName evidence="7">Rhomboid membrane protein</fullName>
    </submittedName>
</protein>
<evidence type="ECO:0000256" key="2">
    <source>
        <dbReference type="ARBA" id="ARBA00022692"/>
    </source>
</evidence>
<dbReference type="PANTHER" id="PTHR43066">
    <property type="entry name" value="RHOMBOID-RELATED PROTEIN"/>
    <property type="match status" value="1"/>
</dbReference>
<evidence type="ECO:0000313" key="7">
    <source>
        <dbReference type="EMBL" id="ATS92322.1"/>
    </source>
</evidence>
<evidence type="ECO:0000313" key="8">
    <source>
        <dbReference type="Proteomes" id="UP000241675"/>
    </source>
</evidence>